<accession>A0ABP5JN88</accession>
<dbReference type="Proteomes" id="UP001500166">
    <property type="component" value="Unassembled WGS sequence"/>
</dbReference>
<protein>
    <recommendedName>
        <fullName evidence="3">HTH iclR-type domain-containing protein</fullName>
    </recommendedName>
</protein>
<comment type="caution">
    <text evidence="1">The sequence shown here is derived from an EMBL/GenBank/DDBJ whole genome shotgun (WGS) entry which is preliminary data.</text>
</comment>
<sequence length="141" mass="15437">MHDIDDYIDALNDYRAGNPASIVDCFSLAVLGSLANADQLIDDVRAFHQQVLDSRRRVTAPLRALAELCCSEPAFTAGMVENIAGISKATAYRTVDSLTEAGLLREERSIKVRGQKVWVVPAVVRALDDFAERAGRRNFGS</sequence>
<organism evidence="1 2">
    <name type="scientific">Kocuria atrinae</name>
    <dbReference type="NCBI Taxonomy" id="592377"/>
    <lineage>
        <taxon>Bacteria</taxon>
        <taxon>Bacillati</taxon>
        <taxon>Actinomycetota</taxon>
        <taxon>Actinomycetes</taxon>
        <taxon>Micrococcales</taxon>
        <taxon>Micrococcaceae</taxon>
        <taxon>Kocuria</taxon>
    </lineage>
</organism>
<dbReference type="InterPro" id="IPR036390">
    <property type="entry name" value="WH_DNA-bd_sf"/>
</dbReference>
<dbReference type="SUPFAM" id="SSF46785">
    <property type="entry name" value="Winged helix' DNA-binding domain"/>
    <property type="match status" value="1"/>
</dbReference>
<name>A0ABP5JN88_9MICC</name>
<proteinExistence type="predicted"/>
<dbReference type="EMBL" id="BAAAQA010000023">
    <property type="protein sequence ID" value="GAA2120347.1"/>
    <property type="molecule type" value="Genomic_DNA"/>
</dbReference>
<evidence type="ECO:0000313" key="1">
    <source>
        <dbReference type="EMBL" id="GAA2120347.1"/>
    </source>
</evidence>
<gene>
    <name evidence="1" type="ORF">GCM10009824_21960</name>
</gene>
<keyword evidence="2" id="KW-1185">Reference proteome</keyword>
<evidence type="ECO:0000313" key="2">
    <source>
        <dbReference type="Proteomes" id="UP001500166"/>
    </source>
</evidence>
<dbReference type="RefSeq" id="WP_344225091.1">
    <property type="nucleotide sequence ID" value="NZ_BAAAQA010000023.1"/>
</dbReference>
<evidence type="ECO:0008006" key="3">
    <source>
        <dbReference type="Google" id="ProtNLM"/>
    </source>
</evidence>
<reference evidence="2" key="1">
    <citation type="journal article" date="2019" name="Int. J. Syst. Evol. Microbiol.">
        <title>The Global Catalogue of Microorganisms (GCM) 10K type strain sequencing project: providing services to taxonomists for standard genome sequencing and annotation.</title>
        <authorList>
            <consortium name="The Broad Institute Genomics Platform"/>
            <consortium name="The Broad Institute Genome Sequencing Center for Infectious Disease"/>
            <person name="Wu L."/>
            <person name="Ma J."/>
        </authorList>
    </citation>
    <scope>NUCLEOTIDE SEQUENCE [LARGE SCALE GENOMIC DNA]</scope>
    <source>
        <strain evidence="2">JCM 15914</strain>
    </source>
</reference>